<evidence type="ECO:0000259" key="1">
    <source>
        <dbReference type="Pfam" id="PF03551"/>
    </source>
</evidence>
<dbReference type="InterPro" id="IPR036390">
    <property type="entry name" value="WH_DNA-bd_sf"/>
</dbReference>
<feature type="domain" description="Transcription regulator PadR N-terminal" evidence="1">
    <location>
        <begin position="16"/>
        <end position="91"/>
    </location>
</feature>
<dbReference type="eggNOG" id="COG1695">
    <property type="taxonomic scope" value="Bacteria"/>
</dbReference>
<dbReference type="SUPFAM" id="SSF46785">
    <property type="entry name" value="Winged helix' DNA-binding domain"/>
    <property type="match status" value="1"/>
</dbReference>
<dbReference type="KEGG" id="ccb:Clocel_1421"/>
<organism evidence="2 3">
    <name type="scientific">Clostridium cellulovorans (strain ATCC 35296 / DSM 3052 / OCM 3 / 743B)</name>
    <dbReference type="NCBI Taxonomy" id="573061"/>
    <lineage>
        <taxon>Bacteria</taxon>
        <taxon>Bacillati</taxon>
        <taxon>Bacillota</taxon>
        <taxon>Clostridia</taxon>
        <taxon>Eubacteriales</taxon>
        <taxon>Clostridiaceae</taxon>
        <taxon>Clostridium</taxon>
    </lineage>
</organism>
<protein>
    <submittedName>
        <fullName evidence="2">Transcriptional regulator, PadR-like family</fullName>
    </submittedName>
</protein>
<dbReference type="EMBL" id="CP002160">
    <property type="protein sequence ID" value="ADL51174.1"/>
    <property type="molecule type" value="Genomic_DNA"/>
</dbReference>
<reference evidence="2 3" key="1">
    <citation type="submission" date="2010-08" db="EMBL/GenBank/DDBJ databases">
        <title>Complete sequence of Clostridium cellulovorans 743B.</title>
        <authorList>
            <consortium name="US DOE Joint Genome Institute"/>
            <person name="Lucas S."/>
            <person name="Copeland A."/>
            <person name="Lapidus A."/>
            <person name="Cheng J.-F."/>
            <person name="Bruce D."/>
            <person name="Goodwin L."/>
            <person name="Pitluck S."/>
            <person name="Chertkov O."/>
            <person name="Detter J.C."/>
            <person name="Han C."/>
            <person name="Tapia R."/>
            <person name="Land M."/>
            <person name="Hauser L."/>
            <person name="Chang Y.-J."/>
            <person name="Jeffries C."/>
            <person name="Kyrpides N."/>
            <person name="Ivanova N."/>
            <person name="Mikhailova N."/>
            <person name="Hemme C.L."/>
            <person name="Woyke T."/>
        </authorList>
    </citation>
    <scope>NUCLEOTIDE SEQUENCE [LARGE SCALE GENOMIC DNA]</scope>
    <source>
        <strain evidence="3">ATCC 35296 / DSM 3052 / OCM 3 / 743B</strain>
    </source>
</reference>
<accession>D9SW30</accession>
<dbReference type="Pfam" id="PF03551">
    <property type="entry name" value="PadR"/>
    <property type="match status" value="1"/>
</dbReference>
<dbReference type="InterPro" id="IPR052509">
    <property type="entry name" value="Metal_resp_DNA-bind_regulator"/>
</dbReference>
<dbReference type="AlphaFoldDB" id="D9SW30"/>
<dbReference type="Proteomes" id="UP000002730">
    <property type="component" value="Chromosome"/>
</dbReference>
<dbReference type="PANTHER" id="PTHR33169:SF25">
    <property type="entry name" value="DNA-BINDING PROTEIN YIZB-RELATED"/>
    <property type="match status" value="1"/>
</dbReference>
<sequence length="117" mass="13911">MEFDKESLKGYIDTIVLSVLQNEDMYGYEIAKRIKEKSRNGFVIKEATLYVSLKRLEKKEYLKGYWNDSEGTSGGRRRYYSITESGRSFFEERVDEWKILRELLSNFMEVVHSGEDR</sequence>
<dbReference type="InterPro" id="IPR036388">
    <property type="entry name" value="WH-like_DNA-bd_sf"/>
</dbReference>
<dbReference type="OrthoDB" id="9808017at2"/>
<name>D9SW30_CLOC7</name>
<gene>
    <name evidence="2" type="ordered locus">Clocel_1421</name>
</gene>
<keyword evidence="3" id="KW-1185">Reference proteome</keyword>
<evidence type="ECO:0000313" key="3">
    <source>
        <dbReference type="Proteomes" id="UP000002730"/>
    </source>
</evidence>
<dbReference type="InterPro" id="IPR005149">
    <property type="entry name" value="Tscrpt_reg_PadR_N"/>
</dbReference>
<dbReference type="Gene3D" id="1.10.10.10">
    <property type="entry name" value="Winged helix-like DNA-binding domain superfamily/Winged helix DNA-binding domain"/>
    <property type="match status" value="1"/>
</dbReference>
<proteinExistence type="predicted"/>
<dbReference type="HOGENOM" id="CLU_063440_3_3_9"/>
<evidence type="ECO:0000313" key="2">
    <source>
        <dbReference type="EMBL" id="ADL51174.1"/>
    </source>
</evidence>
<dbReference type="STRING" id="573061.Clocel_1421"/>
<dbReference type="PANTHER" id="PTHR33169">
    <property type="entry name" value="PADR-FAMILY TRANSCRIPTIONAL REGULATOR"/>
    <property type="match status" value="1"/>
</dbReference>
<dbReference type="RefSeq" id="WP_010075960.1">
    <property type="nucleotide sequence ID" value="NC_014393.1"/>
</dbReference>